<reference evidence="2" key="1">
    <citation type="submission" date="2022-12" db="EMBL/GenBank/DDBJ databases">
        <authorList>
            <person name="Petersen C."/>
        </authorList>
    </citation>
    <scope>NUCLEOTIDE SEQUENCE</scope>
    <source>
        <strain evidence="2">IBT 30728</strain>
    </source>
</reference>
<gene>
    <name evidence="2" type="ORF">N7539_009501</name>
</gene>
<organism evidence="2 3">
    <name type="scientific">Penicillium diatomitis</name>
    <dbReference type="NCBI Taxonomy" id="2819901"/>
    <lineage>
        <taxon>Eukaryota</taxon>
        <taxon>Fungi</taxon>
        <taxon>Dikarya</taxon>
        <taxon>Ascomycota</taxon>
        <taxon>Pezizomycotina</taxon>
        <taxon>Eurotiomycetes</taxon>
        <taxon>Eurotiomycetidae</taxon>
        <taxon>Eurotiales</taxon>
        <taxon>Aspergillaceae</taxon>
        <taxon>Penicillium</taxon>
    </lineage>
</organism>
<reference evidence="2" key="2">
    <citation type="journal article" date="2023" name="IMA Fungus">
        <title>Comparative genomic study of the Penicillium genus elucidates a diverse pangenome and 15 lateral gene transfer events.</title>
        <authorList>
            <person name="Petersen C."/>
            <person name="Sorensen T."/>
            <person name="Nielsen M.R."/>
            <person name="Sondergaard T.E."/>
            <person name="Sorensen J.L."/>
            <person name="Fitzpatrick D.A."/>
            <person name="Frisvad J.C."/>
            <person name="Nielsen K.L."/>
        </authorList>
    </citation>
    <scope>NUCLEOTIDE SEQUENCE</scope>
    <source>
        <strain evidence="2">IBT 30728</strain>
    </source>
</reference>
<sequence length="160" mass="17137">MGSVVARPPEEAQASSAPHPMNVCRRKRSTVGASRKLETMSHFRFSAAGKGSFTPIWQTGDQADPSVCPESPPPPKGEGLLPSTIDRNQRTMTMHNDNSPVAMLRSGSARSWITVHQEISPSRFCSGRPVHLYPKLCGILGTPTGWTLSDAMADGAAAQP</sequence>
<dbReference type="RefSeq" id="XP_056785591.1">
    <property type="nucleotide sequence ID" value="XM_056939096.1"/>
</dbReference>
<proteinExistence type="predicted"/>
<comment type="caution">
    <text evidence="2">The sequence shown here is derived from an EMBL/GenBank/DDBJ whole genome shotgun (WGS) entry which is preliminary data.</text>
</comment>
<feature type="region of interest" description="Disordered" evidence="1">
    <location>
        <begin position="1"/>
        <end position="33"/>
    </location>
</feature>
<dbReference type="GeneID" id="81629346"/>
<dbReference type="Proteomes" id="UP001148312">
    <property type="component" value="Unassembled WGS sequence"/>
</dbReference>
<evidence type="ECO:0000313" key="2">
    <source>
        <dbReference type="EMBL" id="KAJ5466545.1"/>
    </source>
</evidence>
<keyword evidence="3" id="KW-1185">Reference proteome</keyword>
<dbReference type="EMBL" id="JAPWDQ010000019">
    <property type="protein sequence ID" value="KAJ5466545.1"/>
    <property type="molecule type" value="Genomic_DNA"/>
</dbReference>
<dbReference type="AlphaFoldDB" id="A0A9W9WKB6"/>
<protein>
    <submittedName>
        <fullName evidence="2">Uncharacterized protein</fullName>
    </submittedName>
</protein>
<accession>A0A9W9WKB6</accession>
<name>A0A9W9WKB6_9EURO</name>
<evidence type="ECO:0000313" key="3">
    <source>
        <dbReference type="Proteomes" id="UP001148312"/>
    </source>
</evidence>
<evidence type="ECO:0000256" key="1">
    <source>
        <dbReference type="SAM" id="MobiDB-lite"/>
    </source>
</evidence>
<feature type="region of interest" description="Disordered" evidence="1">
    <location>
        <begin position="54"/>
        <end position="80"/>
    </location>
</feature>